<name>A0ABS3E2H6_9GAMM</name>
<evidence type="ECO:0000313" key="3">
    <source>
        <dbReference type="EMBL" id="MBN8429498.1"/>
    </source>
</evidence>
<protein>
    <submittedName>
        <fullName evidence="3">Uncharacterized protein</fullName>
    </submittedName>
</protein>
<reference evidence="3 4" key="1">
    <citation type="submission" date="2020-12" db="EMBL/GenBank/DDBJ databases">
        <title>Oil enriched cultivation method for isolating marine PHA-producing bacteria.</title>
        <authorList>
            <person name="Zheng W."/>
            <person name="Yu S."/>
            <person name="Huang Y."/>
        </authorList>
    </citation>
    <scope>NUCLEOTIDE SEQUENCE [LARGE SCALE GENOMIC DNA]</scope>
    <source>
        <strain evidence="3 4">SN0-2</strain>
    </source>
</reference>
<dbReference type="EMBL" id="JAEKJR010000001">
    <property type="protein sequence ID" value="MBN8429498.1"/>
    <property type="molecule type" value="Genomic_DNA"/>
</dbReference>
<feature type="compositionally biased region" description="Low complexity" evidence="1">
    <location>
        <begin position="158"/>
        <end position="168"/>
    </location>
</feature>
<keyword evidence="2" id="KW-0732">Signal</keyword>
<accession>A0ABS3E2H6</accession>
<feature type="chain" id="PRO_5047132526" evidence="2">
    <location>
        <begin position="22"/>
        <end position="174"/>
    </location>
</feature>
<organism evidence="3 4">
    <name type="scientific">Microbulbifer salipaludis</name>
    <dbReference type="NCBI Taxonomy" id="187980"/>
    <lineage>
        <taxon>Bacteria</taxon>
        <taxon>Pseudomonadati</taxon>
        <taxon>Pseudomonadota</taxon>
        <taxon>Gammaproteobacteria</taxon>
        <taxon>Cellvibrionales</taxon>
        <taxon>Microbulbiferaceae</taxon>
        <taxon>Microbulbifer</taxon>
    </lineage>
</organism>
<dbReference type="Proteomes" id="UP000664293">
    <property type="component" value="Unassembled WGS sequence"/>
</dbReference>
<sequence>MEPRYLLPGLLACALSCAAFATEETDAQQATVDNAPETMEHVEAVGYPVPAITQDADETDRRLVAEQFREQSRQELLREHNRRALMDSVHNIQQQQLEAFRTAGESQNSEEETAEVVTTAPTQQPSEDVVQEPLNLQQPAALTIEPVADGEEEATAIEPAQEMQQAEEAPQEPS</sequence>
<comment type="caution">
    <text evidence="3">The sequence shown here is derived from an EMBL/GenBank/DDBJ whole genome shotgun (WGS) entry which is preliminary data.</text>
</comment>
<gene>
    <name evidence="3" type="ORF">JF535_01415</name>
</gene>
<feature type="signal peptide" evidence="2">
    <location>
        <begin position="1"/>
        <end position="21"/>
    </location>
</feature>
<dbReference type="RefSeq" id="WP_206998212.1">
    <property type="nucleotide sequence ID" value="NZ_JAEKJR010000001.1"/>
</dbReference>
<evidence type="ECO:0000256" key="1">
    <source>
        <dbReference type="SAM" id="MobiDB-lite"/>
    </source>
</evidence>
<proteinExistence type="predicted"/>
<keyword evidence="4" id="KW-1185">Reference proteome</keyword>
<feature type="region of interest" description="Disordered" evidence="1">
    <location>
        <begin position="100"/>
        <end position="174"/>
    </location>
</feature>
<evidence type="ECO:0000313" key="4">
    <source>
        <dbReference type="Proteomes" id="UP000664293"/>
    </source>
</evidence>
<evidence type="ECO:0000256" key="2">
    <source>
        <dbReference type="SAM" id="SignalP"/>
    </source>
</evidence>